<dbReference type="InterPro" id="IPR036259">
    <property type="entry name" value="MFS_trans_sf"/>
</dbReference>
<feature type="transmembrane region" description="Helical" evidence="5">
    <location>
        <begin position="451"/>
        <end position="470"/>
    </location>
</feature>
<dbReference type="AlphaFoldDB" id="A0A167BNU7"/>
<keyword evidence="3 5" id="KW-1133">Transmembrane helix</keyword>
<evidence type="ECO:0000256" key="1">
    <source>
        <dbReference type="ARBA" id="ARBA00004141"/>
    </source>
</evidence>
<reference evidence="7 8" key="1">
    <citation type="journal article" date="2016" name="Genome Biol. Evol.">
        <title>Divergent and convergent evolution of fungal pathogenicity.</title>
        <authorList>
            <person name="Shang Y."/>
            <person name="Xiao G."/>
            <person name="Zheng P."/>
            <person name="Cen K."/>
            <person name="Zhan S."/>
            <person name="Wang C."/>
        </authorList>
    </citation>
    <scope>NUCLEOTIDE SEQUENCE [LARGE SCALE GENOMIC DNA]</scope>
    <source>
        <strain evidence="7 8">RCEF 4871</strain>
    </source>
</reference>
<evidence type="ECO:0000256" key="2">
    <source>
        <dbReference type="ARBA" id="ARBA00022692"/>
    </source>
</evidence>
<evidence type="ECO:0000313" key="7">
    <source>
        <dbReference type="EMBL" id="OAA40246.1"/>
    </source>
</evidence>
<sequence>MVAKMPPGTIRLTGLDGKIILHPKPTDDYDDPLNWSTRRKGLHFGIVILYTFVTFLLLDEGPPVAYVDLQTDLSMRDDDNALQRAFTFVGLGLAGIAFIPLAYRYGRRPIYLMSALTQVLASLWMASVRTKYEFFVSSAVAGAAGSVSQTLVSMTVTDMSFVHQFATMNGLFLFAQGAGAFLAPAVAGYIVEYQGWRWVYRWTSILLGLVFLLMLFCLEESTFVPAPPSKLVEPESEDVFDRPVSCGSTAGHVDLVNINRTMAMKVTDIPAPPKTWRQRFALMTRTGRPIKKRFISPFVVVASFPAVTYAAVTYGSVMAWLSIYEVATAVTLFKTPYSFRATHMGLFELSPFIGHTIGSLLVSALSDRWIVHLARKNGGIYHPEMRLWFAIPGAVLTCAGILIYGIGIVKVAPWPVLGLGFGTFGLGFSICLDVALAYITDCYHNMIGDALVGISFIRNGIAIVVLLVIIPGMQNMGMQTTFIVVAVTAAVVLLIPIPMMIWGRRARIATSAKYEHYSLAAIPPASLKNLMEEWS</sequence>
<evidence type="ECO:0000256" key="5">
    <source>
        <dbReference type="SAM" id="Phobius"/>
    </source>
</evidence>
<keyword evidence="2 5" id="KW-0812">Transmembrane</keyword>
<dbReference type="Gene3D" id="1.20.1250.20">
    <property type="entry name" value="MFS general substrate transporter like domains"/>
    <property type="match status" value="1"/>
</dbReference>
<dbReference type="PANTHER" id="PTHR23502">
    <property type="entry name" value="MAJOR FACILITATOR SUPERFAMILY"/>
    <property type="match status" value="1"/>
</dbReference>
<evidence type="ECO:0000256" key="4">
    <source>
        <dbReference type="ARBA" id="ARBA00023136"/>
    </source>
</evidence>
<evidence type="ECO:0000313" key="8">
    <source>
        <dbReference type="Proteomes" id="UP000243498"/>
    </source>
</evidence>
<dbReference type="Pfam" id="PF07690">
    <property type="entry name" value="MFS_1"/>
    <property type="match status" value="1"/>
</dbReference>
<name>A0A167BNU7_METRR</name>
<dbReference type="OrthoDB" id="5215911at2759"/>
<feature type="transmembrane region" description="Helical" evidence="5">
    <location>
        <begin position="168"/>
        <end position="187"/>
    </location>
</feature>
<evidence type="ECO:0000256" key="3">
    <source>
        <dbReference type="ARBA" id="ARBA00022989"/>
    </source>
</evidence>
<feature type="transmembrane region" description="Helical" evidence="5">
    <location>
        <begin position="85"/>
        <end position="103"/>
    </location>
</feature>
<keyword evidence="4 5" id="KW-0472">Membrane</keyword>
<proteinExistence type="predicted"/>
<gene>
    <name evidence="7" type="ORF">NOR_05807</name>
</gene>
<dbReference type="STRING" id="1081105.A0A167BNU7"/>
<organism evidence="7 8">
    <name type="scientific">Metarhizium rileyi (strain RCEF 4871)</name>
    <name type="common">Nomuraea rileyi</name>
    <dbReference type="NCBI Taxonomy" id="1649241"/>
    <lineage>
        <taxon>Eukaryota</taxon>
        <taxon>Fungi</taxon>
        <taxon>Dikarya</taxon>
        <taxon>Ascomycota</taxon>
        <taxon>Pezizomycotina</taxon>
        <taxon>Sordariomycetes</taxon>
        <taxon>Hypocreomycetidae</taxon>
        <taxon>Hypocreales</taxon>
        <taxon>Clavicipitaceae</taxon>
        <taxon>Metarhizium</taxon>
    </lineage>
</organism>
<dbReference type="InterPro" id="IPR011701">
    <property type="entry name" value="MFS"/>
</dbReference>
<accession>A0A167BNU7</accession>
<dbReference type="PANTHER" id="PTHR23502:SF50">
    <property type="entry name" value="TRANSPORTER, PUTATIVE (AFU_ORTHOLOGUE AFUA_5G00430)-RELATED"/>
    <property type="match status" value="1"/>
</dbReference>
<feature type="transmembrane region" description="Helical" evidence="5">
    <location>
        <begin position="298"/>
        <end position="324"/>
    </location>
</feature>
<dbReference type="GO" id="GO:0005886">
    <property type="term" value="C:plasma membrane"/>
    <property type="evidence" value="ECO:0007669"/>
    <property type="project" value="TreeGrafter"/>
</dbReference>
<dbReference type="OMA" id="HNMIGDA"/>
<dbReference type="Proteomes" id="UP000243498">
    <property type="component" value="Unassembled WGS sequence"/>
</dbReference>
<keyword evidence="8" id="KW-1185">Reference proteome</keyword>
<feature type="transmembrane region" description="Helical" evidence="5">
    <location>
        <begin position="344"/>
        <end position="366"/>
    </location>
</feature>
<feature type="domain" description="Major facilitator superfamily (MFS) profile" evidence="6">
    <location>
        <begin position="40"/>
        <end position="504"/>
    </location>
</feature>
<comment type="subcellular location">
    <subcellularLocation>
        <location evidence="1">Membrane</location>
        <topology evidence="1">Multi-pass membrane protein</topology>
    </subcellularLocation>
</comment>
<feature type="transmembrane region" description="Helical" evidence="5">
    <location>
        <begin position="482"/>
        <end position="503"/>
    </location>
</feature>
<dbReference type="SUPFAM" id="SSF103473">
    <property type="entry name" value="MFS general substrate transporter"/>
    <property type="match status" value="1"/>
</dbReference>
<feature type="transmembrane region" description="Helical" evidence="5">
    <location>
        <begin position="134"/>
        <end position="156"/>
    </location>
</feature>
<dbReference type="PROSITE" id="PS50850">
    <property type="entry name" value="MFS"/>
    <property type="match status" value="1"/>
</dbReference>
<dbReference type="EMBL" id="AZHC01000019">
    <property type="protein sequence ID" value="OAA40246.1"/>
    <property type="molecule type" value="Genomic_DNA"/>
</dbReference>
<evidence type="ECO:0000259" key="6">
    <source>
        <dbReference type="PROSITE" id="PS50850"/>
    </source>
</evidence>
<protein>
    <submittedName>
        <fullName evidence="7">Major facilitator superfamily domain, general substrate transporter</fullName>
    </submittedName>
</protein>
<comment type="caution">
    <text evidence="7">The sequence shown here is derived from an EMBL/GenBank/DDBJ whole genome shotgun (WGS) entry which is preliminary data.</text>
</comment>
<feature type="transmembrane region" description="Helical" evidence="5">
    <location>
        <begin position="41"/>
        <end position="58"/>
    </location>
</feature>
<feature type="transmembrane region" description="Helical" evidence="5">
    <location>
        <begin position="387"/>
        <end position="408"/>
    </location>
</feature>
<feature type="transmembrane region" description="Helical" evidence="5">
    <location>
        <begin position="414"/>
        <end position="439"/>
    </location>
</feature>
<dbReference type="GO" id="GO:0022857">
    <property type="term" value="F:transmembrane transporter activity"/>
    <property type="evidence" value="ECO:0007669"/>
    <property type="project" value="InterPro"/>
</dbReference>
<dbReference type="InterPro" id="IPR020846">
    <property type="entry name" value="MFS_dom"/>
</dbReference>